<evidence type="ECO:0000313" key="5">
    <source>
        <dbReference type="Proteomes" id="UP000292118"/>
    </source>
</evidence>
<keyword evidence="1" id="KW-0812">Transmembrane</keyword>
<name>A0A4P6F4U6_9MICO</name>
<dbReference type="OrthoDB" id="9806639at2"/>
<dbReference type="RefSeq" id="WP_129187144.1">
    <property type="nucleotide sequence ID" value="NZ_CP035493.1"/>
</dbReference>
<dbReference type="NCBIfam" id="NF033634">
    <property type="entry name" value="SLATT_1"/>
    <property type="match status" value="1"/>
</dbReference>
<accession>A0A4P6F4U6</accession>
<feature type="domain" description="SMODS and SLOG-associating 2TM effector" evidence="2">
    <location>
        <begin position="168"/>
        <end position="289"/>
    </location>
</feature>
<dbReference type="EMBL" id="CP035493">
    <property type="protein sequence ID" value="QAY69753.1"/>
    <property type="molecule type" value="Genomic_DNA"/>
</dbReference>
<dbReference type="Pfam" id="PF18184">
    <property type="entry name" value="SLATT_3"/>
    <property type="match status" value="1"/>
</dbReference>
<dbReference type="AlphaFoldDB" id="A0A4P6F4U6"/>
<protein>
    <submittedName>
        <fullName evidence="4">DUF4231 domain-containing protein</fullName>
    </submittedName>
</protein>
<evidence type="ECO:0000259" key="2">
    <source>
        <dbReference type="Pfam" id="PF18181"/>
    </source>
</evidence>
<evidence type="ECO:0000256" key="1">
    <source>
        <dbReference type="SAM" id="Phobius"/>
    </source>
</evidence>
<evidence type="ECO:0000259" key="3">
    <source>
        <dbReference type="Pfam" id="PF18184"/>
    </source>
</evidence>
<proteinExistence type="predicted"/>
<dbReference type="Proteomes" id="UP000292118">
    <property type="component" value="Chromosome"/>
</dbReference>
<feature type="transmembrane region" description="Helical" evidence="1">
    <location>
        <begin position="63"/>
        <end position="82"/>
    </location>
</feature>
<keyword evidence="5" id="KW-1185">Reference proteome</keyword>
<gene>
    <name evidence="4" type="ORF">ET471_06605</name>
</gene>
<sequence length="297" mass="31950">MTGARQTGVTEIELPALFQAADRKAAERQRAFYVSKGLEVGALAGGAMAALLPSSLLGGSGPIFALLLFLVALVIQVTKISATAERRWYDARAAAESIRSSAWQYAACGEAFRLENDQADAAFRQVLVRVLDAVPGLDIGPDTDDAPTITTSMRSIRALSLVERSGVYLEQRVAGQVKWYARKAQWNKQRARVYGLVVIGVELAAVVAGILRVATGSSLDFLGAAAAIAAGLVAWTQAKKYTFLSESYAVTSHEVNLVRDTLRPGDDEGLWAQLVHDAEAAFSREHTMWQARRQGAA</sequence>
<feature type="transmembrane region" description="Helical" evidence="1">
    <location>
        <begin position="193"/>
        <end position="215"/>
    </location>
</feature>
<reference evidence="4 5" key="1">
    <citation type="submission" date="2019-01" db="EMBL/GenBank/DDBJ databases">
        <title>Genome sequencing of strain FW10M-9.</title>
        <authorList>
            <person name="Heo J."/>
            <person name="Kim S.-J."/>
            <person name="Kim J.-S."/>
            <person name="Hong S.-B."/>
            <person name="Kwon S.-W."/>
        </authorList>
    </citation>
    <scope>NUCLEOTIDE SEQUENCE [LARGE SCALE GENOMIC DNA]</scope>
    <source>
        <strain evidence="4 5">FW10M-9</strain>
    </source>
</reference>
<dbReference type="Pfam" id="PF18181">
    <property type="entry name" value="SLATT_1"/>
    <property type="match status" value="1"/>
</dbReference>
<dbReference type="InterPro" id="IPR041116">
    <property type="entry name" value="SLATT_3"/>
</dbReference>
<keyword evidence="1" id="KW-0472">Membrane</keyword>
<dbReference type="NCBIfam" id="NF033610">
    <property type="entry name" value="SLATT_3"/>
    <property type="match status" value="1"/>
</dbReference>
<organism evidence="4 5">
    <name type="scientific">Xylanimonas protaetiae</name>
    <dbReference type="NCBI Taxonomy" id="2509457"/>
    <lineage>
        <taxon>Bacteria</taxon>
        <taxon>Bacillati</taxon>
        <taxon>Actinomycetota</taxon>
        <taxon>Actinomycetes</taxon>
        <taxon>Micrococcales</taxon>
        <taxon>Promicromonosporaceae</taxon>
        <taxon>Xylanimonas</taxon>
    </lineage>
</organism>
<evidence type="ECO:0000313" key="4">
    <source>
        <dbReference type="EMBL" id="QAY69753.1"/>
    </source>
</evidence>
<feature type="transmembrane region" description="Helical" evidence="1">
    <location>
        <begin position="38"/>
        <end position="57"/>
    </location>
</feature>
<keyword evidence="1" id="KW-1133">Transmembrane helix</keyword>
<dbReference type="InterPro" id="IPR040884">
    <property type="entry name" value="SLATT_1"/>
</dbReference>
<feature type="transmembrane region" description="Helical" evidence="1">
    <location>
        <begin position="221"/>
        <end position="238"/>
    </location>
</feature>
<dbReference type="KEGG" id="xya:ET471_06605"/>
<feature type="domain" description="SMODS and SLOG-associating 2TM effector" evidence="3">
    <location>
        <begin position="15"/>
        <end position="164"/>
    </location>
</feature>